<dbReference type="GO" id="GO:0006801">
    <property type="term" value="P:superoxide metabolic process"/>
    <property type="evidence" value="ECO:0007669"/>
    <property type="project" value="InterPro"/>
</dbReference>
<dbReference type="InterPro" id="IPR036423">
    <property type="entry name" value="SOD-like_Cu/Zn_dom_sf"/>
</dbReference>
<dbReference type="GO" id="GO:0046872">
    <property type="term" value="F:metal ion binding"/>
    <property type="evidence" value="ECO:0007669"/>
    <property type="project" value="InterPro"/>
</dbReference>
<evidence type="ECO:0000259" key="1">
    <source>
        <dbReference type="Pfam" id="PF00080"/>
    </source>
</evidence>
<evidence type="ECO:0000313" key="2">
    <source>
        <dbReference type="Ensembl" id="ENSAOCP00000040439.1"/>
    </source>
</evidence>
<dbReference type="Pfam" id="PF00080">
    <property type="entry name" value="Sod_Cu"/>
    <property type="match status" value="1"/>
</dbReference>
<proteinExistence type="predicted"/>
<name>A0AAQ5XIU2_AMPOC</name>
<dbReference type="Gene3D" id="2.60.40.200">
    <property type="entry name" value="Superoxide dismutase, copper/zinc binding domain"/>
    <property type="match status" value="1"/>
</dbReference>
<dbReference type="PANTHER" id="PTHR20910">
    <property type="entry name" value="AGAP001623-PA"/>
    <property type="match status" value="1"/>
</dbReference>
<dbReference type="GeneTree" id="ENSGT00530000064791"/>
<feature type="domain" description="Superoxide dismutase copper/zinc binding" evidence="1">
    <location>
        <begin position="11"/>
        <end position="167"/>
    </location>
</feature>
<keyword evidence="3" id="KW-1185">Reference proteome</keyword>
<reference evidence="2" key="2">
    <citation type="submission" date="2025-08" db="UniProtKB">
        <authorList>
            <consortium name="Ensembl"/>
        </authorList>
    </citation>
    <scope>IDENTIFICATION</scope>
</reference>
<reference evidence="2 3" key="1">
    <citation type="submission" date="2022-01" db="EMBL/GenBank/DDBJ databases">
        <title>A chromosome-scale genome assembly of the false clownfish, Amphiprion ocellaris.</title>
        <authorList>
            <person name="Ryu T."/>
        </authorList>
    </citation>
    <scope>NUCLEOTIDE SEQUENCE [LARGE SCALE GENOMIC DNA]</scope>
</reference>
<dbReference type="AlphaFoldDB" id="A0AAQ5XIU2"/>
<protein>
    <recommendedName>
        <fullName evidence="1">Superoxide dismutase copper/zinc binding domain-containing protein</fullName>
    </recommendedName>
</protein>
<dbReference type="SUPFAM" id="SSF49329">
    <property type="entry name" value="Cu,Zn superoxide dismutase-like"/>
    <property type="match status" value="1"/>
</dbReference>
<dbReference type="Ensembl" id="ENSAOCT00000037538.1">
    <property type="protein sequence ID" value="ENSAOCP00000040439.1"/>
    <property type="gene ID" value="ENSAOCG00000025464.1"/>
</dbReference>
<sequence>MALMCARGIMGYFSFRQASPFDVTELRVNLTNLQNRVGPYHVHKFPVPLLGTNSSSLCSNDNVGGHWNPFGLDTSDPTYPKGPGSTHDRYEVGDLSAKHMSLAGLNGFEMVFTDFNLPLFGQNSIVGRSVVIHQMDVTGTCRNPSFTTIRPLAPNTNSGSLLGAGVVCH</sequence>
<organism evidence="2 3">
    <name type="scientific">Amphiprion ocellaris</name>
    <name type="common">Clown anemonefish</name>
    <dbReference type="NCBI Taxonomy" id="80972"/>
    <lineage>
        <taxon>Eukaryota</taxon>
        <taxon>Metazoa</taxon>
        <taxon>Chordata</taxon>
        <taxon>Craniata</taxon>
        <taxon>Vertebrata</taxon>
        <taxon>Euteleostomi</taxon>
        <taxon>Actinopterygii</taxon>
        <taxon>Neopterygii</taxon>
        <taxon>Teleostei</taxon>
        <taxon>Neoteleostei</taxon>
        <taxon>Acanthomorphata</taxon>
        <taxon>Ovalentaria</taxon>
        <taxon>Pomacentridae</taxon>
        <taxon>Amphiprion</taxon>
    </lineage>
</organism>
<dbReference type="InterPro" id="IPR001424">
    <property type="entry name" value="SOD_Cu_Zn_dom"/>
</dbReference>
<evidence type="ECO:0000313" key="3">
    <source>
        <dbReference type="Proteomes" id="UP001501940"/>
    </source>
</evidence>
<accession>A0AAQ5XIU2</accession>
<dbReference type="InterPro" id="IPR053257">
    <property type="entry name" value="Cu-only_SOD"/>
</dbReference>
<dbReference type="Proteomes" id="UP001501940">
    <property type="component" value="Chromosome 4"/>
</dbReference>
<dbReference type="PANTHER" id="PTHR20910:SF1">
    <property type="entry name" value="SUPEROXIDE DISMUTASE COPPER_ZINC BINDING DOMAIN-CONTAINING PROTEIN"/>
    <property type="match status" value="1"/>
</dbReference>
<reference evidence="2" key="3">
    <citation type="submission" date="2025-09" db="UniProtKB">
        <authorList>
            <consortium name="Ensembl"/>
        </authorList>
    </citation>
    <scope>IDENTIFICATION</scope>
</reference>